<accession>A0A024G4Z5</accession>
<dbReference type="Proteomes" id="UP000053237">
    <property type="component" value="Unassembled WGS sequence"/>
</dbReference>
<proteinExistence type="predicted"/>
<comment type="caution">
    <text evidence="1">The sequence shown here is derived from an EMBL/GenBank/DDBJ whole genome shotgun (WGS) entry which is preliminary data.</text>
</comment>
<dbReference type="AlphaFoldDB" id="A0A024G4Z5"/>
<protein>
    <submittedName>
        <fullName evidence="1">Uncharacterized protein</fullName>
    </submittedName>
</protein>
<keyword evidence="2" id="KW-1185">Reference proteome</keyword>
<dbReference type="EMBL" id="CAIX01000024">
    <property type="protein sequence ID" value="CCI41752.1"/>
    <property type="molecule type" value="Genomic_DNA"/>
</dbReference>
<evidence type="ECO:0000313" key="1">
    <source>
        <dbReference type="EMBL" id="CCI41752.1"/>
    </source>
</evidence>
<organism evidence="1 2">
    <name type="scientific">Albugo candida</name>
    <dbReference type="NCBI Taxonomy" id="65357"/>
    <lineage>
        <taxon>Eukaryota</taxon>
        <taxon>Sar</taxon>
        <taxon>Stramenopiles</taxon>
        <taxon>Oomycota</taxon>
        <taxon>Peronosporomycetes</taxon>
        <taxon>Albuginales</taxon>
        <taxon>Albuginaceae</taxon>
        <taxon>Albugo</taxon>
    </lineage>
</organism>
<gene>
    <name evidence="1" type="ORF">BN9_025360</name>
</gene>
<reference evidence="1 2" key="1">
    <citation type="submission" date="2012-05" db="EMBL/GenBank/DDBJ databases">
        <title>Recombination and specialization in a pathogen metapopulation.</title>
        <authorList>
            <person name="Gardiner A."/>
            <person name="Kemen E."/>
            <person name="Schultz-Larsen T."/>
            <person name="MacLean D."/>
            <person name="Van Oosterhout C."/>
            <person name="Jones J.D.G."/>
        </authorList>
    </citation>
    <scope>NUCLEOTIDE SEQUENCE [LARGE SCALE GENOMIC DNA]</scope>
    <source>
        <strain evidence="1 2">Ac Nc2</strain>
    </source>
</reference>
<dbReference type="InParanoid" id="A0A024G4Z5"/>
<name>A0A024G4Z5_9STRA</name>
<evidence type="ECO:0000313" key="2">
    <source>
        <dbReference type="Proteomes" id="UP000053237"/>
    </source>
</evidence>
<sequence>MGMNPSCALSSLDGKVIRILPLILPAALPYTSAKFSTKLRRGPKIQKPNVFLRFLLGYSQGPLVLESDDFSSCRMEISYVYRGMHNAGNKRILALDKVLPS</sequence>